<accession>A0A150WRI8</accession>
<gene>
    <name evidence="1" type="ORF">AZI86_07555</name>
</gene>
<dbReference type="Proteomes" id="UP000075320">
    <property type="component" value="Unassembled WGS sequence"/>
</dbReference>
<organism evidence="1 2">
    <name type="scientific">Bdellovibrio bacteriovorus</name>
    <dbReference type="NCBI Taxonomy" id="959"/>
    <lineage>
        <taxon>Bacteria</taxon>
        <taxon>Pseudomonadati</taxon>
        <taxon>Bdellovibrionota</taxon>
        <taxon>Bdellovibrionia</taxon>
        <taxon>Bdellovibrionales</taxon>
        <taxon>Pseudobdellovibrionaceae</taxon>
        <taxon>Bdellovibrio</taxon>
    </lineage>
</organism>
<dbReference type="OrthoDB" id="5287659at2"/>
<dbReference type="AlphaFoldDB" id="A0A150WRI8"/>
<dbReference type="EMBL" id="LUKE01000001">
    <property type="protein sequence ID" value="KYG66879.1"/>
    <property type="molecule type" value="Genomic_DNA"/>
</dbReference>
<evidence type="ECO:0000313" key="2">
    <source>
        <dbReference type="Proteomes" id="UP000075320"/>
    </source>
</evidence>
<keyword evidence="2" id="KW-1185">Reference proteome</keyword>
<sequence>MTLNQILVGAFSSLTLLFTVGCGNSFQGNDYGSTTPATPEPAYYGKPTDIADASAVRVTASAKFLYRQLDFTPGSSTNGLGAVVSAANAAPIPFAEFHIYDAAGNRIQQGETTTAGIAEFKIPKTAGTYTLKVFSRALNDYIKVSVLEDIYSNTPYNISRSFTIDATDIAAGTKNISTSPLYAEANESLSAKIEGGAFNIMFNILLANEYLRRNINKNGDVAGTPVADTNKWFVAEKVTVYWKAGFNPYTYFNNTTPLSFYSPGDRKLYILGGVSGNVKSADTDHFDDSVILHEYGHFLEDVYGSSQSPGGSHTGNFVIDARLAWSEGWANYFQGAVLTGADANGSNGAYLETDIPATKRYHYYVDTYGYKGSGNNAGVAIAFNLAADGTDVSQYDSVASDPAGTGMFREVSVSRSLYKSTRNTASIYTGSKTGGGVLFKDVWKVFSGEEKNVSTHASPAYYSFANTTVFPISNMGLMNWMLSKNGVSSSAWNSILNEEKQTKTTENYAYYLQAGTGCSYTFTNGTTEKLMTSRDTVKRSDQQMNNDFYLYYHDGQAATLTMNYTTSGSATLNLDLILYYGSYVYFEDDYAYAGKSSNFVARTSRNASGAETINLSGLPAGIYMLNVKINAYNKLQYELNGNATYTITKNGSQQLCGTERP</sequence>
<comment type="caution">
    <text evidence="1">The sequence shown here is derived from an EMBL/GenBank/DDBJ whole genome shotgun (WGS) entry which is preliminary data.</text>
</comment>
<reference evidence="1 2" key="1">
    <citation type="submission" date="2016-03" db="EMBL/GenBank/DDBJ databases">
        <authorList>
            <person name="Ploux O."/>
        </authorList>
    </citation>
    <scope>NUCLEOTIDE SEQUENCE [LARGE SCALE GENOMIC DNA]</scope>
    <source>
        <strain evidence="1 2">R0</strain>
    </source>
</reference>
<proteinExistence type="predicted"/>
<protein>
    <submittedName>
        <fullName evidence="1">Uncharacterized protein</fullName>
    </submittedName>
</protein>
<evidence type="ECO:0000313" key="1">
    <source>
        <dbReference type="EMBL" id="KYG66879.1"/>
    </source>
</evidence>
<name>A0A150WRI8_BDEBC</name>
<dbReference type="RefSeq" id="WP_061834457.1">
    <property type="nucleotide sequence ID" value="NZ_LUKE01000001.1"/>
</dbReference>